<evidence type="ECO:0000313" key="3">
    <source>
        <dbReference type="Proteomes" id="UP000091820"/>
    </source>
</evidence>
<reference evidence="2" key="2">
    <citation type="submission" date="2020-05" db="UniProtKB">
        <authorList>
            <consortium name="EnsemblMetazoa"/>
        </authorList>
    </citation>
    <scope>IDENTIFICATION</scope>
    <source>
        <strain evidence="2">IAEA</strain>
    </source>
</reference>
<evidence type="ECO:0000313" key="2">
    <source>
        <dbReference type="EnsemblMetazoa" id="GBRI011557-PA"/>
    </source>
</evidence>
<reference evidence="3" key="1">
    <citation type="submission" date="2014-03" db="EMBL/GenBank/DDBJ databases">
        <authorList>
            <person name="Aksoy S."/>
            <person name="Warren W."/>
            <person name="Wilson R.K."/>
        </authorList>
    </citation>
    <scope>NUCLEOTIDE SEQUENCE [LARGE SCALE GENOMIC DNA]</scope>
    <source>
        <strain evidence="3">IAEA</strain>
    </source>
</reference>
<dbReference type="EnsemblMetazoa" id="GBRI011557-RA">
    <property type="protein sequence ID" value="GBRI011557-PA"/>
    <property type="gene ID" value="GBRI011557"/>
</dbReference>
<dbReference type="VEuPathDB" id="VectorBase:GBRI011557"/>
<keyword evidence="3" id="KW-1185">Reference proteome</keyword>
<evidence type="ECO:0000256" key="1">
    <source>
        <dbReference type="SAM" id="Phobius"/>
    </source>
</evidence>
<organism evidence="2 3">
    <name type="scientific">Glossina brevipalpis</name>
    <dbReference type="NCBI Taxonomy" id="37001"/>
    <lineage>
        <taxon>Eukaryota</taxon>
        <taxon>Metazoa</taxon>
        <taxon>Ecdysozoa</taxon>
        <taxon>Arthropoda</taxon>
        <taxon>Hexapoda</taxon>
        <taxon>Insecta</taxon>
        <taxon>Pterygota</taxon>
        <taxon>Neoptera</taxon>
        <taxon>Endopterygota</taxon>
        <taxon>Diptera</taxon>
        <taxon>Brachycera</taxon>
        <taxon>Muscomorpha</taxon>
        <taxon>Hippoboscoidea</taxon>
        <taxon>Glossinidae</taxon>
        <taxon>Glossina</taxon>
    </lineage>
</organism>
<feature type="transmembrane region" description="Helical" evidence="1">
    <location>
        <begin position="32"/>
        <end position="58"/>
    </location>
</feature>
<keyword evidence="1" id="KW-1133">Transmembrane helix</keyword>
<accession>A0A1A9W9U8</accession>
<keyword evidence="1" id="KW-0472">Membrane</keyword>
<protein>
    <submittedName>
        <fullName evidence="2">Uncharacterized protein</fullName>
    </submittedName>
</protein>
<keyword evidence="1" id="KW-0812">Transmembrane</keyword>
<dbReference type="AlphaFoldDB" id="A0A1A9W9U8"/>
<dbReference type="Proteomes" id="UP000091820">
    <property type="component" value="Unassembled WGS sequence"/>
</dbReference>
<proteinExistence type="predicted"/>
<sequence>MNFPHEKTCRELSCHNMFPCQRHYHDDINATVAANIVITVVSPLMTKCWLCMVTRLWLKSRRVVRLKWTQSSIERITIPDAWILSWSLNLTESYKSLSIGTHVYVRIWIC</sequence>
<name>A0A1A9W9U8_9MUSC</name>